<name>A0AA40ZWL5_9SPHN</name>
<dbReference type="EMBL" id="JAFHKU010000104">
    <property type="protein sequence ID" value="MBN3557104.1"/>
    <property type="molecule type" value="Genomic_DNA"/>
</dbReference>
<proteinExistence type="predicted"/>
<dbReference type="EMBL" id="JAFHKU010000117">
    <property type="protein sequence ID" value="MBN3557472.1"/>
    <property type="molecule type" value="Genomic_DNA"/>
</dbReference>
<dbReference type="Pfam" id="PF13817">
    <property type="entry name" value="DDE_Tnp_IS66_C"/>
    <property type="match status" value="1"/>
</dbReference>
<feature type="non-terminal residue" evidence="7">
    <location>
        <position position="1"/>
    </location>
</feature>
<evidence type="ECO:0000313" key="7">
    <source>
        <dbReference type="EMBL" id="MBN3557104.1"/>
    </source>
</evidence>
<dbReference type="EMBL" id="JAFHKU010000096">
    <property type="protein sequence ID" value="MBN3556985.1"/>
    <property type="molecule type" value="Genomic_DNA"/>
</dbReference>
<dbReference type="EMBL" id="JAFHKU010000041">
    <property type="protein sequence ID" value="MBN3556679.1"/>
    <property type="molecule type" value="Genomic_DNA"/>
</dbReference>
<evidence type="ECO:0000313" key="9">
    <source>
        <dbReference type="Proteomes" id="UP000704529"/>
    </source>
</evidence>
<evidence type="ECO:0000313" key="6">
    <source>
        <dbReference type="EMBL" id="MBN3556985.1"/>
    </source>
</evidence>
<reference evidence="7" key="1">
    <citation type="submission" date="2021-01" db="EMBL/GenBank/DDBJ databases">
        <title>Genome Sequencing of Type Strains.</title>
        <authorList>
            <person name="Lemaire J.F."/>
            <person name="Inderbitzin P."/>
            <person name="Collins S.B."/>
            <person name="Wespe N."/>
            <person name="Knight-Connoni V."/>
        </authorList>
    </citation>
    <scope>NUCLEOTIDE SEQUENCE</scope>
    <source>
        <strain evidence="7">DSM 14562</strain>
    </source>
</reference>
<evidence type="ECO:0000259" key="1">
    <source>
        <dbReference type="Pfam" id="PF13817"/>
    </source>
</evidence>
<dbReference type="RefSeq" id="WP_206362634.1">
    <property type="nucleotide sequence ID" value="NZ_JAFHKU010000041.1"/>
</dbReference>
<organism evidence="7 9">
    <name type="scientific">Sphingomonas yabuuchiae</name>
    <dbReference type="NCBI Taxonomy" id="172044"/>
    <lineage>
        <taxon>Bacteria</taxon>
        <taxon>Pseudomonadati</taxon>
        <taxon>Pseudomonadota</taxon>
        <taxon>Alphaproteobacteria</taxon>
        <taxon>Sphingomonadales</taxon>
        <taxon>Sphingomonadaceae</taxon>
        <taxon>Sphingomonas</taxon>
    </lineage>
</organism>
<comment type="caution">
    <text evidence="7">The sequence shown here is derived from an EMBL/GenBank/DDBJ whole genome shotgun (WGS) entry which is preliminary data.</text>
</comment>
<evidence type="ECO:0000313" key="2">
    <source>
        <dbReference type="EMBL" id="MBN3556679.1"/>
    </source>
</evidence>
<accession>A0AA40ZWL5</accession>
<evidence type="ECO:0000313" key="3">
    <source>
        <dbReference type="EMBL" id="MBN3556741.1"/>
    </source>
</evidence>
<dbReference type="Proteomes" id="UP000704529">
    <property type="component" value="Unassembled WGS sequence"/>
</dbReference>
<evidence type="ECO:0000313" key="8">
    <source>
        <dbReference type="EMBL" id="MBN3557472.1"/>
    </source>
</evidence>
<evidence type="ECO:0000313" key="5">
    <source>
        <dbReference type="EMBL" id="MBN3556899.1"/>
    </source>
</evidence>
<evidence type="ECO:0000313" key="4">
    <source>
        <dbReference type="EMBL" id="MBN3556868.1"/>
    </source>
</evidence>
<feature type="domain" description="Transposase IS66 C-terminal" evidence="1">
    <location>
        <begin position="1"/>
        <end position="32"/>
    </location>
</feature>
<protein>
    <submittedName>
        <fullName evidence="7">Transposase domain-containing protein</fullName>
    </submittedName>
</protein>
<sequence length="37" mass="4358">RLNDVDPEAWLTDTISRIADHPARQINELLPWNYRPA</sequence>
<dbReference type="EMBL" id="JAFHKU010000059">
    <property type="protein sequence ID" value="MBN3556741.1"/>
    <property type="molecule type" value="Genomic_DNA"/>
</dbReference>
<dbReference type="EMBL" id="JAFHKU010000089">
    <property type="protein sequence ID" value="MBN3556899.1"/>
    <property type="molecule type" value="Genomic_DNA"/>
</dbReference>
<dbReference type="AlphaFoldDB" id="A0AA40ZWL5"/>
<gene>
    <name evidence="2" type="ORF">JYA60_00245</name>
    <name evidence="3" type="ORF">JYA60_00570</name>
    <name evidence="4" type="ORF">JYA60_01280</name>
    <name evidence="5" type="ORF">JYA60_01435</name>
    <name evidence="6" type="ORF">JYA60_01890</name>
    <name evidence="7" type="ORF">JYA60_02515</name>
    <name evidence="8" type="ORF">JYA60_04420</name>
</gene>
<dbReference type="InterPro" id="IPR039552">
    <property type="entry name" value="IS66_C"/>
</dbReference>
<dbReference type="EMBL" id="JAFHKU010000084">
    <property type="protein sequence ID" value="MBN3556868.1"/>
    <property type="molecule type" value="Genomic_DNA"/>
</dbReference>